<evidence type="ECO:0000313" key="3">
    <source>
        <dbReference type="Proteomes" id="UP000807115"/>
    </source>
</evidence>
<feature type="compositionally biased region" description="Low complexity" evidence="1">
    <location>
        <begin position="160"/>
        <end position="176"/>
    </location>
</feature>
<reference evidence="2" key="2">
    <citation type="submission" date="2020-10" db="EMBL/GenBank/DDBJ databases">
        <authorList>
            <person name="Cooper E.A."/>
            <person name="Brenton Z.W."/>
            <person name="Flinn B.S."/>
            <person name="Jenkins J."/>
            <person name="Shu S."/>
            <person name="Flowers D."/>
            <person name="Luo F."/>
            <person name="Wang Y."/>
            <person name="Xia P."/>
            <person name="Barry K."/>
            <person name="Daum C."/>
            <person name="Lipzen A."/>
            <person name="Yoshinaga Y."/>
            <person name="Schmutz J."/>
            <person name="Saski C."/>
            <person name="Vermerris W."/>
            <person name="Kresovich S."/>
        </authorList>
    </citation>
    <scope>NUCLEOTIDE SEQUENCE</scope>
</reference>
<feature type="compositionally biased region" description="Basic residues" evidence="1">
    <location>
        <begin position="132"/>
        <end position="144"/>
    </location>
</feature>
<protein>
    <submittedName>
        <fullName evidence="2">Uncharacterized protein</fullName>
    </submittedName>
</protein>
<dbReference type="EMBL" id="CM027682">
    <property type="protein sequence ID" value="KAG0540407.1"/>
    <property type="molecule type" value="Genomic_DNA"/>
</dbReference>
<name>A0A921RHV2_SORBI</name>
<sequence>MGARRSRRAAAAARHPRRVRPLGDRRPRRQRRPRNQRHHLRLLRLPRPNVQADVPSAGRAGRGQEGQAAPRGRRVRAGGRGPPPRAGPRRVGAADAHVPGGQRPGVPALGADRPRRHVPLRPRQGAGAAAGGRRRAHRRLRQRHAQPAPDPAQLRPDQPRAGAAVGGRVRRLAQGVPPRRQARRREALPGEGAVRGGGAPAARPLLPAARRARRRWGRVRGRARPPWLVQRHAIVRVLSLCHQKLIMIGVSRVLLSDCRLHLRTSKSPSSDRDKNTVHRCIVPHCRCQNCNPTTSLYTPKI</sequence>
<proteinExistence type="predicted"/>
<gene>
    <name evidence="2" type="ORF">BDA96_03G406200</name>
</gene>
<dbReference type="Proteomes" id="UP000807115">
    <property type="component" value="Chromosome 3"/>
</dbReference>
<evidence type="ECO:0000256" key="1">
    <source>
        <dbReference type="SAM" id="MobiDB-lite"/>
    </source>
</evidence>
<evidence type="ECO:0000313" key="2">
    <source>
        <dbReference type="EMBL" id="KAG0540407.1"/>
    </source>
</evidence>
<feature type="region of interest" description="Disordered" evidence="1">
    <location>
        <begin position="1"/>
        <end position="202"/>
    </location>
</feature>
<dbReference type="AlphaFoldDB" id="A0A921RHV2"/>
<reference evidence="2" key="1">
    <citation type="journal article" date="2019" name="BMC Genomics">
        <title>A new reference genome for Sorghum bicolor reveals high levels of sequence similarity between sweet and grain genotypes: implications for the genetics of sugar metabolism.</title>
        <authorList>
            <person name="Cooper E.A."/>
            <person name="Brenton Z.W."/>
            <person name="Flinn B.S."/>
            <person name="Jenkins J."/>
            <person name="Shu S."/>
            <person name="Flowers D."/>
            <person name="Luo F."/>
            <person name="Wang Y."/>
            <person name="Xia P."/>
            <person name="Barry K."/>
            <person name="Daum C."/>
            <person name="Lipzen A."/>
            <person name="Yoshinaga Y."/>
            <person name="Schmutz J."/>
            <person name="Saski C."/>
            <person name="Vermerris W."/>
            <person name="Kresovich S."/>
        </authorList>
    </citation>
    <scope>NUCLEOTIDE SEQUENCE</scope>
</reference>
<comment type="caution">
    <text evidence="2">The sequence shown here is derived from an EMBL/GenBank/DDBJ whole genome shotgun (WGS) entry which is preliminary data.</text>
</comment>
<feature type="compositionally biased region" description="Basic residues" evidence="1">
    <location>
        <begin position="1"/>
        <end position="44"/>
    </location>
</feature>
<organism evidence="2 3">
    <name type="scientific">Sorghum bicolor</name>
    <name type="common">Sorghum</name>
    <name type="synonym">Sorghum vulgare</name>
    <dbReference type="NCBI Taxonomy" id="4558"/>
    <lineage>
        <taxon>Eukaryota</taxon>
        <taxon>Viridiplantae</taxon>
        <taxon>Streptophyta</taxon>
        <taxon>Embryophyta</taxon>
        <taxon>Tracheophyta</taxon>
        <taxon>Spermatophyta</taxon>
        <taxon>Magnoliopsida</taxon>
        <taxon>Liliopsida</taxon>
        <taxon>Poales</taxon>
        <taxon>Poaceae</taxon>
        <taxon>PACMAD clade</taxon>
        <taxon>Panicoideae</taxon>
        <taxon>Andropogonodae</taxon>
        <taxon>Andropogoneae</taxon>
        <taxon>Sorghinae</taxon>
        <taxon>Sorghum</taxon>
    </lineage>
</organism>
<accession>A0A921RHV2</accession>